<dbReference type="EMBL" id="CAJNOG010001794">
    <property type="protein sequence ID" value="CAF1471501.1"/>
    <property type="molecule type" value="Genomic_DNA"/>
</dbReference>
<feature type="non-terminal residue" evidence="2">
    <location>
        <position position="1"/>
    </location>
</feature>
<accession>A0A815R4D2</accession>
<dbReference type="Proteomes" id="UP000663844">
    <property type="component" value="Unassembled WGS sequence"/>
</dbReference>
<evidence type="ECO:0000313" key="3">
    <source>
        <dbReference type="EMBL" id="CAF4435126.1"/>
    </source>
</evidence>
<evidence type="ECO:0000313" key="2">
    <source>
        <dbReference type="EMBL" id="CAF1471501.1"/>
    </source>
</evidence>
<dbReference type="EMBL" id="CAJOAZ010030719">
    <property type="protein sequence ID" value="CAF4435126.1"/>
    <property type="molecule type" value="Genomic_DNA"/>
</dbReference>
<gene>
    <name evidence="2" type="ORF">JYZ213_LOCUS41838</name>
    <name evidence="3" type="ORF">OXD698_LOCUS53477</name>
</gene>
<name>A0A815R4D2_9BILA</name>
<organism evidence="2 4">
    <name type="scientific">Adineta steineri</name>
    <dbReference type="NCBI Taxonomy" id="433720"/>
    <lineage>
        <taxon>Eukaryota</taxon>
        <taxon>Metazoa</taxon>
        <taxon>Spiralia</taxon>
        <taxon>Gnathifera</taxon>
        <taxon>Rotifera</taxon>
        <taxon>Eurotatoria</taxon>
        <taxon>Bdelloidea</taxon>
        <taxon>Adinetida</taxon>
        <taxon>Adinetidae</taxon>
        <taxon>Adineta</taxon>
    </lineage>
</organism>
<dbReference type="AlphaFoldDB" id="A0A815R4D2"/>
<comment type="caution">
    <text evidence="2">The sequence shown here is derived from an EMBL/GenBank/DDBJ whole genome shotgun (WGS) entry which is preliminary data.</text>
</comment>
<protein>
    <submittedName>
        <fullName evidence="2">Uncharacterized protein</fullName>
    </submittedName>
</protein>
<feature type="compositionally biased region" description="Polar residues" evidence="1">
    <location>
        <begin position="22"/>
        <end position="31"/>
    </location>
</feature>
<reference evidence="2" key="1">
    <citation type="submission" date="2021-02" db="EMBL/GenBank/DDBJ databases">
        <authorList>
            <person name="Nowell W R."/>
        </authorList>
    </citation>
    <scope>NUCLEOTIDE SEQUENCE</scope>
</reference>
<proteinExistence type="predicted"/>
<feature type="compositionally biased region" description="Gly residues" evidence="1">
    <location>
        <begin position="33"/>
        <end position="42"/>
    </location>
</feature>
<feature type="region of interest" description="Disordered" evidence="1">
    <location>
        <begin position="1"/>
        <end position="42"/>
    </location>
</feature>
<sequence>TPNAKKAAAQTIPNKGLKRKNGATNENTAKGKTSGGPGKKYK</sequence>
<dbReference type="Proteomes" id="UP000663845">
    <property type="component" value="Unassembled WGS sequence"/>
</dbReference>
<evidence type="ECO:0000256" key="1">
    <source>
        <dbReference type="SAM" id="MobiDB-lite"/>
    </source>
</evidence>
<evidence type="ECO:0000313" key="4">
    <source>
        <dbReference type="Proteomes" id="UP000663845"/>
    </source>
</evidence>